<name>Q0IH00_DROME</name>
<accession>Q0IH00</accession>
<organism evidence="1">
    <name type="scientific">Drosophila melanogaster</name>
    <name type="common">Fruit fly</name>
    <dbReference type="NCBI Taxonomy" id="7227"/>
    <lineage>
        <taxon>Eukaryota</taxon>
        <taxon>Metazoa</taxon>
        <taxon>Ecdysozoa</taxon>
        <taxon>Arthropoda</taxon>
        <taxon>Hexapoda</taxon>
        <taxon>Insecta</taxon>
        <taxon>Pterygota</taxon>
        <taxon>Neoptera</taxon>
        <taxon>Endopterygota</taxon>
        <taxon>Diptera</taxon>
        <taxon>Brachycera</taxon>
        <taxon>Muscomorpha</taxon>
        <taxon>Ephydroidea</taxon>
        <taxon>Drosophilidae</taxon>
        <taxon>Drosophila</taxon>
        <taxon>Sophophora</taxon>
    </lineage>
</organism>
<protein>
    <submittedName>
        <fullName evidence="1">GM28229p</fullName>
    </submittedName>
</protein>
<evidence type="ECO:0000313" key="1">
    <source>
        <dbReference type="EMBL" id="ABI34151.1"/>
    </source>
</evidence>
<sequence length="94" mass="10343">ISSCTKQNNKIELKIKISEESDQNGKVFKSPEHRAQHLQQRISMDAGQELRTFLLGSAFGQGVRGCRTDAVAGASLRVLPTFKNSKTAIKDNLV</sequence>
<dbReference type="EMBL" id="BT028770">
    <property type="protein sequence ID" value="ABI34151.1"/>
    <property type="molecule type" value="mRNA"/>
</dbReference>
<proteinExistence type="evidence at transcript level"/>
<reference evidence="1" key="1">
    <citation type="submission" date="2006-08" db="EMBL/GenBank/DDBJ databases">
        <authorList>
            <person name="Stapleton M."/>
            <person name="Carlson J."/>
            <person name="Chavez C."/>
            <person name="Frise E."/>
            <person name="George R."/>
            <person name="Pacleb J."/>
            <person name="Park S."/>
            <person name="Wan K."/>
            <person name="Yu C."/>
            <person name="Celniker S."/>
        </authorList>
    </citation>
    <scope>NUCLEOTIDE SEQUENCE</scope>
</reference>
<dbReference type="AlphaFoldDB" id="Q0IH00"/>
<feature type="non-terminal residue" evidence="1">
    <location>
        <position position="1"/>
    </location>
</feature>